<evidence type="ECO:0000313" key="3">
    <source>
        <dbReference type="EMBL" id="NSG30913.1"/>
    </source>
</evidence>
<feature type="transmembrane region" description="Helical" evidence="1">
    <location>
        <begin position="120"/>
        <end position="138"/>
    </location>
</feature>
<dbReference type="RefSeq" id="WP_173866760.1">
    <property type="nucleotide sequence ID" value="NZ_JAAWUU010000048.1"/>
</dbReference>
<feature type="transmembrane region" description="Helical" evidence="1">
    <location>
        <begin position="23"/>
        <end position="41"/>
    </location>
</feature>
<dbReference type="Proteomes" id="UP000821846">
    <property type="component" value="Unassembled WGS sequence"/>
</dbReference>
<accession>A0ABX2GZ69</accession>
<reference evidence="3 4" key="1">
    <citation type="journal article" date="2020" name="Cell Host Microbe">
        <title>Functional and Genomic Variation between Human-Derived Isolates of Lachnospiraceae Reveals Inter- and Intra-Species Diversity.</title>
        <authorList>
            <person name="Sorbara M.T."/>
            <person name="Littmann E.R."/>
            <person name="Fontana E."/>
            <person name="Moody T.U."/>
            <person name="Kohout C.E."/>
            <person name="Gjonbalaj M."/>
            <person name="Eaton V."/>
            <person name="Seok R."/>
            <person name="Leiner I.M."/>
            <person name="Pamer E.G."/>
        </authorList>
    </citation>
    <scope>NUCLEOTIDE SEQUENCE [LARGE SCALE GENOMIC DNA]</scope>
    <source>
        <strain evidence="3 4">MSK.14.16</strain>
    </source>
</reference>
<protein>
    <submittedName>
        <fullName evidence="3">VanZ family protein</fullName>
    </submittedName>
</protein>
<gene>
    <name evidence="3" type="ORF">HFM93_11675</name>
</gene>
<dbReference type="InterPro" id="IPR006976">
    <property type="entry name" value="VanZ-like"/>
</dbReference>
<keyword evidence="1" id="KW-0472">Membrane</keyword>
<evidence type="ECO:0000256" key="1">
    <source>
        <dbReference type="SAM" id="Phobius"/>
    </source>
</evidence>
<proteinExistence type="predicted"/>
<sequence>MENLIELLKKIITNVLTALYQPFWFAVILTVFLLFFYLYAYKPIDTGKGIRAAFRAWWQEFRTSLFFRKLFLLTFFTVMILFQTLINRNMWINPLSDIMGGWWIWHTAADGTVTLTTECFENIVLMLPFTALLLWTVAEKIFCGRKITFGRCVWISTKTAFLFSLAIEFLQLFLRLGTFQLSDLFYNTLGGVLGGMIYWICWKIRGKKQKTGK</sequence>
<organism evidence="3 4">
    <name type="scientific">Faecalicatena fissicatena</name>
    <dbReference type="NCBI Taxonomy" id="290055"/>
    <lineage>
        <taxon>Bacteria</taxon>
        <taxon>Bacillati</taxon>
        <taxon>Bacillota</taxon>
        <taxon>Clostridia</taxon>
        <taxon>Lachnospirales</taxon>
        <taxon>Lachnospiraceae</taxon>
        <taxon>Faecalicatena</taxon>
    </lineage>
</organism>
<keyword evidence="1" id="KW-1133">Transmembrane helix</keyword>
<feature type="transmembrane region" description="Helical" evidence="1">
    <location>
        <begin position="159"/>
        <end position="178"/>
    </location>
</feature>
<feature type="domain" description="VanZ-like" evidence="2">
    <location>
        <begin position="56"/>
        <end position="201"/>
    </location>
</feature>
<dbReference type="EMBL" id="JAAWUZ010000049">
    <property type="protein sequence ID" value="NSG30913.1"/>
    <property type="molecule type" value="Genomic_DNA"/>
</dbReference>
<name>A0ABX2GZ69_9FIRM</name>
<evidence type="ECO:0000259" key="2">
    <source>
        <dbReference type="Pfam" id="PF04892"/>
    </source>
</evidence>
<feature type="transmembrane region" description="Helical" evidence="1">
    <location>
        <begin position="184"/>
        <end position="202"/>
    </location>
</feature>
<feature type="transmembrane region" description="Helical" evidence="1">
    <location>
        <begin position="65"/>
        <end position="86"/>
    </location>
</feature>
<dbReference type="Pfam" id="PF04892">
    <property type="entry name" value="VanZ"/>
    <property type="match status" value="1"/>
</dbReference>
<evidence type="ECO:0000313" key="4">
    <source>
        <dbReference type="Proteomes" id="UP000821846"/>
    </source>
</evidence>
<keyword evidence="1" id="KW-0812">Transmembrane</keyword>
<comment type="caution">
    <text evidence="3">The sequence shown here is derived from an EMBL/GenBank/DDBJ whole genome shotgun (WGS) entry which is preliminary data.</text>
</comment>
<keyword evidence="4" id="KW-1185">Reference proteome</keyword>